<name>A0A1I5ADC6_9GAMM</name>
<protein>
    <submittedName>
        <fullName evidence="1">3-oxoacyl-[acyl-carrier-protein] synthase II</fullName>
    </submittedName>
</protein>
<sequence length="52" mass="5957">MNRVVITGYGGICSLGEDAVKIWESVLNKSMGYDNYNDRNIRANFFGRIKNR</sequence>
<accession>A0A1I5ADC6</accession>
<evidence type="ECO:0000313" key="1">
    <source>
        <dbReference type="EMBL" id="SFN60219.1"/>
    </source>
</evidence>
<dbReference type="STRING" id="1367852.SAMN05216516_111100"/>
<organism evidence="1 2">
    <name type="scientific">Izhakiella capsodis</name>
    <dbReference type="NCBI Taxonomy" id="1367852"/>
    <lineage>
        <taxon>Bacteria</taxon>
        <taxon>Pseudomonadati</taxon>
        <taxon>Pseudomonadota</taxon>
        <taxon>Gammaproteobacteria</taxon>
        <taxon>Enterobacterales</taxon>
        <taxon>Erwiniaceae</taxon>
        <taxon>Izhakiella</taxon>
    </lineage>
</organism>
<gene>
    <name evidence="1" type="ORF">SAMN05216516_111100</name>
</gene>
<proteinExistence type="predicted"/>
<evidence type="ECO:0000313" key="2">
    <source>
        <dbReference type="Proteomes" id="UP000242222"/>
    </source>
</evidence>
<dbReference type="RefSeq" id="WP_230479600.1">
    <property type="nucleotide sequence ID" value="NZ_FOVC01000011.1"/>
</dbReference>
<dbReference type="EMBL" id="FOVC01000011">
    <property type="protein sequence ID" value="SFN60219.1"/>
    <property type="molecule type" value="Genomic_DNA"/>
</dbReference>
<dbReference type="Proteomes" id="UP000242222">
    <property type="component" value="Unassembled WGS sequence"/>
</dbReference>
<keyword evidence="2" id="KW-1185">Reference proteome</keyword>
<dbReference type="AlphaFoldDB" id="A0A1I5ADC6"/>
<reference evidence="2" key="1">
    <citation type="submission" date="2016-10" db="EMBL/GenBank/DDBJ databases">
        <authorList>
            <person name="Varghese N."/>
            <person name="Submissions S."/>
        </authorList>
    </citation>
    <scope>NUCLEOTIDE SEQUENCE [LARGE SCALE GENOMIC DNA]</scope>
    <source>
        <strain evidence="2">N6PO6</strain>
    </source>
</reference>